<evidence type="ECO:0000313" key="3">
    <source>
        <dbReference type="Proteomes" id="UP000295444"/>
    </source>
</evidence>
<protein>
    <submittedName>
        <fullName evidence="2">SH3 domain-containing protein</fullName>
    </submittedName>
</protein>
<reference evidence="2 3" key="1">
    <citation type="submission" date="2019-03" db="EMBL/GenBank/DDBJ databases">
        <title>Genomic Encyclopedia of Type Strains, Phase IV (KMG-IV): sequencing the most valuable type-strain genomes for metagenomic binning, comparative biology and taxonomic classification.</title>
        <authorList>
            <person name="Goeker M."/>
        </authorList>
    </citation>
    <scope>NUCLEOTIDE SEQUENCE [LARGE SCALE GENOMIC DNA]</scope>
    <source>
        <strain evidence="2 3">DSM 45361</strain>
    </source>
</reference>
<comment type="caution">
    <text evidence="2">The sequence shown here is derived from an EMBL/GenBank/DDBJ whole genome shotgun (WGS) entry which is preliminary data.</text>
</comment>
<feature type="domain" description="SH3b" evidence="1">
    <location>
        <begin position="47"/>
        <end position="96"/>
    </location>
</feature>
<dbReference type="OrthoDB" id="3574655at2"/>
<evidence type="ECO:0000259" key="1">
    <source>
        <dbReference type="Pfam" id="PF08239"/>
    </source>
</evidence>
<dbReference type="AlphaFoldDB" id="A0A4R6SPH3"/>
<accession>A0A4R6SPH3</accession>
<sequence>MPKRTVIIVGLLAAVVLIYLFNGTKSNANGSTPAPAANQCQVAVTADVLNIRKAADPKAEVVGKYKQGAKVNVDKKVTNGFRQVGQDRWVAAQFVKPVSGSNCG</sequence>
<proteinExistence type="predicted"/>
<keyword evidence="3" id="KW-1185">Reference proteome</keyword>
<dbReference type="Pfam" id="PF08239">
    <property type="entry name" value="SH3_3"/>
    <property type="match status" value="1"/>
</dbReference>
<dbReference type="InterPro" id="IPR003646">
    <property type="entry name" value="SH3-like_bac-type"/>
</dbReference>
<dbReference type="EMBL" id="SNXZ01000001">
    <property type="protein sequence ID" value="TDQ05924.1"/>
    <property type="molecule type" value="Genomic_DNA"/>
</dbReference>
<gene>
    <name evidence="2" type="ORF">EV186_1011902</name>
</gene>
<name>A0A4R6SPH3_LABRH</name>
<dbReference type="RefSeq" id="WP_133848590.1">
    <property type="nucleotide sequence ID" value="NZ_SNXZ01000001.1"/>
</dbReference>
<dbReference type="Proteomes" id="UP000295444">
    <property type="component" value="Unassembled WGS sequence"/>
</dbReference>
<dbReference type="Gene3D" id="2.30.30.40">
    <property type="entry name" value="SH3 Domains"/>
    <property type="match status" value="1"/>
</dbReference>
<evidence type="ECO:0000313" key="2">
    <source>
        <dbReference type="EMBL" id="TDQ05924.1"/>
    </source>
</evidence>
<organism evidence="2 3">
    <name type="scientific">Labedaea rhizosphaerae</name>
    <dbReference type="NCBI Taxonomy" id="598644"/>
    <lineage>
        <taxon>Bacteria</taxon>
        <taxon>Bacillati</taxon>
        <taxon>Actinomycetota</taxon>
        <taxon>Actinomycetes</taxon>
        <taxon>Pseudonocardiales</taxon>
        <taxon>Pseudonocardiaceae</taxon>
        <taxon>Labedaea</taxon>
    </lineage>
</organism>